<gene>
    <name evidence="2" type="ORF">AB1Y20_008837</name>
</gene>
<dbReference type="AlphaFoldDB" id="A0AB34ISC8"/>
<keyword evidence="1" id="KW-0175">Coiled coil</keyword>
<accession>A0AB34ISC8</accession>
<name>A0AB34ISC8_PRYPA</name>
<comment type="caution">
    <text evidence="2">The sequence shown here is derived from an EMBL/GenBank/DDBJ whole genome shotgun (WGS) entry which is preliminary data.</text>
</comment>
<organism evidence="2 3">
    <name type="scientific">Prymnesium parvum</name>
    <name type="common">Toxic golden alga</name>
    <dbReference type="NCBI Taxonomy" id="97485"/>
    <lineage>
        <taxon>Eukaryota</taxon>
        <taxon>Haptista</taxon>
        <taxon>Haptophyta</taxon>
        <taxon>Prymnesiophyceae</taxon>
        <taxon>Prymnesiales</taxon>
        <taxon>Prymnesiaceae</taxon>
        <taxon>Prymnesium</taxon>
    </lineage>
</organism>
<dbReference type="Proteomes" id="UP001515480">
    <property type="component" value="Unassembled WGS sequence"/>
</dbReference>
<evidence type="ECO:0000256" key="1">
    <source>
        <dbReference type="SAM" id="Coils"/>
    </source>
</evidence>
<reference evidence="2 3" key="1">
    <citation type="journal article" date="2024" name="Science">
        <title>Giant polyketide synthase enzymes in the biosynthesis of giant marine polyether toxins.</title>
        <authorList>
            <person name="Fallon T.R."/>
            <person name="Shende V.V."/>
            <person name="Wierzbicki I.H."/>
            <person name="Pendleton A.L."/>
            <person name="Watervoot N.F."/>
            <person name="Auber R.P."/>
            <person name="Gonzalez D.J."/>
            <person name="Wisecaver J.H."/>
            <person name="Moore B.S."/>
        </authorList>
    </citation>
    <scope>NUCLEOTIDE SEQUENCE [LARGE SCALE GENOMIC DNA]</scope>
    <source>
        <strain evidence="2 3">12B1</strain>
    </source>
</reference>
<keyword evidence="3" id="KW-1185">Reference proteome</keyword>
<protein>
    <submittedName>
        <fullName evidence="2">Uncharacterized protein</fullName>
    </submittedName>
</protein>
<evidence type="ECO:0000313" key="3">
    <source>
        <dbReference type="Proteomes" id="UP001515480"/>
    </source>
</evidence>
<feature type="coiled-coil region" evidence="1">
    <location>
        <begin position="339"/>
        <end position="387"/>
    </location>
</feature>
<evidence type="ECO:0000313" key="2">
    <source>
        <dbReference type="EMBL" id="KAL1505077.1"/>
    </source>
</evidence>
<sequence>MEEAVRSLESLSVCELASLNSLIPTGDRVCGVSLDSSATVQLIDAALRLSPPHSDDQQWAAHVRKVIDDGAALEEALAAAVADTQAGKRAWQNATAMREIYACAHERLHAIERASDALLASLAKGAARFEGAASLSLLGAAIHLRRQVVPTRAHQKALGEQFAKLSAITLSSLAAALHRLSSALVAPADLFGELDEAWRLGTARPQAVGQLEEQVQLAQHALALVDPTADEVSKRSVEERLATARRLLADVARAREYVAELRERCKRLPFAQGFPASWLTSIETRWPPHRSQQVLLSTIVGTMERQAMQHNAMLRQTESNAASNRDRQAADYRHMEQSVQQEHHARGEAEREVQLLRQENARQTTEIARLKAEVKRLHEANANIGRAAAAAAAAAAGAYFPSSSEF</sequence>
<dbReference type="EMBL" id="JBGBPQ010000019">
    <property type="protein sequence ID" value="KAL1505077.1"/>
    <property type="molecule type" value="Genomic_DNA"/>
</dbReference>
<proteinExistence type="predicted"/>